<evidence type="ECO:0000313" key="2">
    <source>
        <dbReference type="Proteomes" id="UP000676428"/>
    </source>
</evidence>
<evidence type="ECO:0000313" key="1">
    <source>
        <dbReference type="EMBL" id="QVK22406.1"/>
    </source>
</evidence>
<organism evidence="1 2">
    <name type="scientific">Shewanella dokdonensis</name>
    <dbReference type="NCBI Taxonomy" id="712036"/>
    <lineage>
        <taxon>Bacteria</taxon>
        <taxon>Pseudomonadati</taxon>
        <taxon>Pseudomonadota</taxon>
        <taxon>Gammaproteobacteria</taxon>
        <taxon>Alteromonadales</taxon>
        <taxon>Shewanellaceae</taxon>
        <taxon>Shewanella</taxon>
    </lineage>
</organism>
<keyword evidence="2" id="KW-1185">Reference proteome</keyword>
<protein>
    <recommendedName>
        <fullName evidence="3">Inner membrane protein</fullName>
    </recommendedName>
</protein>
<gene>
    <name evidence="1" type="ORF">KHX94_13600</name>
</gene>
<dbReference type="EMBL" id="CP074572">
    <property type="protein sequence ID" value="QVK22406.1"/>
    <property type="molecule type" value="Genomic_DNA"/>
</dbReference>
<sequence length="208" mass="23696">MKPFNDLTYIAIALLLIVVLIKVKNGDRVPWFHHSEPPAIESANTQKMNEPPLTPVTDAAERAREINPWRFNFAKLVHRGQRVDSRLMQRVLLSSGYSELVMHLADTHKSVTAGAFEAQLHEFVQQRPQSLYLSDYQLACNDDLCMGYFESHNKEQLQQFMDDFGRGPEVSAPEQGFWFRIPADNSERGLFGYRIAFNASGQPSPTAR</sequence>
<reference evidence="1 2" key="1">
    <citation type="journal article" date="2012" name="Int. J. Syst. Evol. Microbiol.">
        <title>Shewanella dokdonensis sp. nov., isolated from seawater.</title>
        <authorList>
            <person name="Sung H.R."/>
            <person name="Yoon J.H."/>
            <person name="Ghim S.Y."/>
        </authorList>
    </citation>
    <scope>NUCLEOTIDE SEQUENCE [LARGE SCALE GENOMIC DNA]</scope>
    <source>
        <strain evidence="1 2">DSM 23626</strain>
    </source>
</reference>
<dbReference type="Proteomes" id="UP000676428">
    <property type="component" value="Chromosome"/>
</dbReference>
<proteinExistence type="predicted"/>
<evidence type="ECO:0008006" key="3">
    <source>
        <dbReference type="Google" id="ProtNLM"/>
    </source>
</evidence>
<name>A0ABX8DCG1_9GAMM</name>
<dbReference type="RefSeq" id="WP_213681060.1">
    <property type="nucleotide sequence ID" value="NZ_CP074572.1"/>
</dbReference>
<accession>A0ABX8DCG1</accession>